<dbReference type="InterPro" id="IPR029068">
    <property type="entry name" value="Glyas_Bleomycin-R_OHBP_Dase"/>
</dbReference>
<dbReference type="EMBL" id="BAAAHK010000003">
    <property type="protein sequence ID" value="GAA0929852.1"/>
    <property type="molecule type" value="Genomic_DNA"/>
</dbReference>
<organism evidence="2 3">
    <name type="scientific">Kribbella koreensis</name>
    <dbReference type="NCBI Taxonomy" id="57909"/>
    <lineage>
        <taxon>Bacteria</taxon>
        <taxon>Bacillati</taxon>
        <taxon>Actinomycetota</taxon>
        <taxon>Actinomycetes</taxon>
        <taxon>Propionibacteriales</taxon>
        <taxon>Kribbellaceae</taxon>
        <taxon>Kribbella</taxon>
    </lineage>
</organism>
<dbReference type="InterPro" id="IPR041581">
    <property type="entry name" value="Glyoxalase_6"/>
</dbReference>
<dbReference type="PANTHER" id="PTHR35908:SF1">
    <property type="entry name" value="CONSERVED PROTEIN"/>
    <property type="match status" value="1"/>
</dbReference>
<dbReference type="CDD" id="cd06587">
    <property type="entry name" value="VOC"/>
    <property type="match status" value="1"/>
</dbReference>
<gene>
    <name evidence="2" type="ORF">GCM10009554_12510</name>
</gene>
<dbReference type="Proteomes" id="UP001500542">
    <property type="component" value="Unassembled WGS sequence"/>
</dbReference>
<comment type="caution">
    <text evidence="2">The sequence shown here is derived from an EMBL/GenBank/DDBJ whole genome shotgun (WGS) entry which is preliminary data.</text>
</comment>
<sequence>MVFWQLTIDANDPERLATFWQQALGWVSAPPGVSDGEPTWWAHYRGRLGGRDAFTDRLFDPAGVGPALWFQQVPEAKAGKNRLHLDLYPTARDDSLSQERRIELIDAKAAELVALGATVKHRVRDDNPADPEYYLVLQDPEGNEFCIS</sequence>
<protein>
    <submittedName>
        <fullName evidence="2">VOC family protein</fullName>
    </submittedName>
</protein>
<dbReference type="Pfam" id="PF18029">
    <property type="entry name" value="Glyoxalase_6"/>
    <property type="match status" value="1"/>
</dbReference>
<accession>A0ABP4A541</accession>
<dbReference type="Gene3D" id="3.10.180.10">
    <property type="entry name" value="2,3-Dihydroxybiphenyl 1,2-Dioxygenase, domain 1"/>
    <property type="match status" value="1"/>
</dbReference>
<keyword evidence="3" id="KW-1185">Reference proteome</keyword>
<evidence type="ECO:0000313" key="2">
    <source>
        <dbReference type="EMBL" id="GAA0929852.1"/>
    </source>
</evidence>
<proteinExistence type="predicted"/>
<evidence type="ECO:0000259" key="1">
    <source>
        <dbReference type="Pfam" id="PF18029"/>
    </source>
</evidence>
<feature type="domain" description="Glyoxalase-like" evidence="1">
    <location>
        <begin position="5"/>
        <end position="147"/>
    </location>
</feature>
<dbReference type="SUPFAM" id="SSF54593">
    <property type="entry name" value="Glyoxalase/Bleomycin resistance protein/Dihydroxybiphenyl dioxygenase"/>
    <property type="match status" value="1"/>
</dbReference>
<dbReference type="RefSeq" id="WP_343965730.1">
    <property type="nucleotide sequence ID" value="NZ_BAAAHK010000003.1"/>
</dbReference>
<dbReference type="PANTHER" id="PTHR35908">
    <property type="entry name" value="HYPOTHETICAL FUSION PROTEIN"/>
    <property type="match status" value="1"/>
</dbReference>
<reference evidence="3" key="1">
    <citation type="journal article" date="2019" name="Int. J. Syst. Evol. Microbiol.">
        <title>The Global Catalogue of Microorganisms (GCM) 10K type strain sequencing project: providing services to taxonomists for standard genome sequencing and annotation.</title>
        <authorList>
            <consortium name="The Broad Institute Genomics Platform"/>
            <consortium name="The Broad Institute Genome Sequencing Center for Infectious Disease"/>
            <person name="Wu L."/>
            <person name="Ma J."/>
        </authorList>
    </citation>
    <scope>NUCLEOTIDE SEQUENCE [LARGE SCALE GENOMIC DNA]</scope>
    <source>
        <strain evidence="3">JCM 10977</strain>
    </source>
</reference>
<name>A0ABP4A541_9ACTN</name>
<evidence type="ECO:0000313" key="3">
    <source>
        <dbReference type="Proteomes" id="UP001500542"/>
    </source>
</evidence>